<dbReference type="RefSeq" id="WP_379044108.1">
    <property type="nucleotide sequence ID" value="NZ_JBHULZ010000023.1"/>
</dbReference>
<dbReference type="EMBL" id="JBHULZ010000023">
    <property type="protein sequence ID" value="MFD2697019.1"/>
    <property type="molecule type" value="Genomic_DNA"/>
</dbReference>
<keyword evidence="1" id="KW-0732">Signal</keyword>
<evidence type="ECO:0000256" key="1">
    <source>
        <dbReference type="SAM" id="SignalP"/>
    </source>
</evidence>
<name>A0ABW5SD06_9FLAO</name>
<comment type="caution">
    <text evidence="2">The sequence shown here is derived from an EMBL/GenBank/DDBJ whole genome shotgun (WGS) entry which is preliminary data.</text>
</comment>
<proteinExistence type="predicted"/>
<dbReference type="PROSITE" id="PS51257">
    <property type="entry name" value="PROKAR_LIPOPROTEIN"/>
    <property type="match status" value="1"/>
</dbReference>
<evidence type="ECO:0008006" key="4">
    <source>
        <dbReference type="Google" id="ProtNLM"/>
    </source>
</evidence>
<feature type="chain" id="PRO_5046244356" description="Lipoprotein" evidence="1">
    <location>
        <begin position="23"/>
        <end position="136"/>
    </location>
</feature>
<organism evidence="2 3">
    <name type="scientific">Mesonia sediminis</name>
    <dbReference type="NCBI Taxonomy" id="1703946"/>
    <lineage>
        <taxon>Bacteria</taxon>
        <taxon>Pseudomonadati</taxon>
        <taxon>Bacteroidota</taxon>
        <taxon>Flavobacteriia</taxon>
        <taxon>Flavobacteriales</taxon>
        <taxon>Flavobacteriaceae</taxon>
        <taxon>Mesonia</taxon>
    </lineage>
</organism>
<reference evidence="3" key="1">
    <citation type="journal article" date="2019" name="Int. J. Syst. Evol. Microbiol.">
        <title>The Global Catalogue of Microorganisms (GCM) 10K type strain sequencing project: providing services to taxonomists for standard genome sequencing and annotation.</title>
        <authorList>
            <consortium name="The Broad Institute Genomics Platform"/>
            <consortium name="The Broad Institute Genome Sequencing Center for Infectious Disease"/>
            <person name="Wu L."/>
            <person name="Ma J."/>
        </authorList>
    </citation>
    <scope>NUCLEOTIDE SEQUENCE [LARGE SCALE GENOMIC DNA]</scope>
    <source>
        <strain evidence="3">KCTC 42255</strain>
    </source>
</reference>
<protein>
    <recommendedName>
        <fullName evidence="4">Lipoprotein</fullName>
    </recommendedName>
</protein>
<dbReference type="Proteomes" id="UP001597357">
    <property type="component" value="Unassembled WGS sequence"/>
</dbReference>
<sequence length="136" mass="15877">MKNLIKLFSVIMSLLFIAAACKSDPQQCDINLNNGEKWQVNAEMKPHIKKGNELLTDFMAAKNKDYKNLAENLKTQNNRLIKSCTMKGESHDELHKWLHPHIELIEKLSKAENNEEAEAIIFKLQKSFENYEHYFQ</sequence>
<feature type="signal peptide" evidence="1">
    <location>
        <begin position="1"/>
        <end position="22"/>
    </location>
</feature>
<accession>A0ABW5SD06</accession>
<keyword evidence="3" id="KW-1185">Reference proteome</keyword>
<gene>
    <name evidence="2" type="ORF">ACFSQ0_03370</name>
</gene>
<evidence type="ECO:0000313" key="3">
    <source>
        <dbReference type="Proteomes" id="UP001597357"/>
    </source>
</evidence>
<evidence type="ECO:0000313" key="2">
    <source>
        <dbReference type="EMBL" id="MFD2697019.1"/>
    </source>
</evidence>